<protein>
    <submittedName>
        <fullName evidence="2">Uncharacterized protein</fullName>
    </submittedName>
</protein>
<accession>A0A835MJL1</accession>
<gene>
    <name evidence="2" type="ORF">SADUNF_Sadunf16G0206100</name>
</gene>
<feature type="chain" id="PRO_5032908114" evidence="1">
    <location>
        <begin position="16"/>
        <end position="161"/>
    </location>
</feature>
<keyword evidence="1" id="KW-0732">Signal</keyword>
<evidence type="ECO:0000256" key="1">
    <source>
        <dbReference type="SAM" id="SignalP"/>
    </source>
</evidence>
<reference evidence="2 3" key="1">
    <citation type="submission" date="2020-10" db="EMBL/GenBank/DDBJ databases">
        <title>Plant Genome Project.</title>
        <authorList>
            <person name="Zhang R.-G."/>
        </authorList>
    </citation>
    <scope>NUCLEOTIDE SEQUENCE [LARGE SCALE GENOMIC DNA]</scope>
    <source>
        <strain evidence="2">FAFU-HL-1</strain>
        <tissue evidence="2">Leaf</tissue>
    </source>
</reference>
<proteinExistence type="predicted"/>
<keyword evidence="3" id="KW-1185">Reference proteome</keyword>
<dbReference type="OrthoDB" id="2019035at2759"/>
<dbReference type="PANTHER" id="PTHR35135:SF3">
    <property type="entry name" value="OS05G0517800 PROTEIN"/>
    <property type="match status" value="1"/>
</dbReference>
<dbReference type="Proteomes" id="UP000657918">
    <property type="component" value="Chromosome 16"/>
</dbReference>
<dbReference type="AlphaFoldDB" id="A0A835MJL1"/>
<feature type="signal peptide" evidence="1">
    <location>
        <begin position="1"/>
        <end position="15"/>
    </location>
</feature>
<evidence type="ECO:0000313" key="3">
    <source>
        <dbReference type="Proteomes" id="UP000657918"/>
    </source>
</evidence>
<evidence type="ECO:0000313" key="2">
    <source>
        <dbReference type="EMBL" id="KAF9666214.1"/>
    </source>
</evidence>
<organism evidence="2 3">
    <name type="scientific">Salix dunnii</name>
    <dbReference type="NCBI Taxonomy" id="1413687"/>
    <lineage>
        <taxon>Eukaryota</taxon>
        <taxon>Viridiplantae</taxon>
        <taxon>Streptophyta</taxon>
        <taxon>Embryophyta</taxon>
        <taxon>Tracheophyta</taxon>
        <taxon>Spermatophyta</taxon>
        <taxon>Magnoliopsida</taxon>
        <taxon>eudicotyledons</taxon>
        <taxon>Gunneridae</taxon>
        <taxon>Pentapetalae</taxon>
        <taxon>rosids</taxon>
        <taxon>fabids</taxon>
        <taxon>Malpighiales</taxon>
        <taxon>Salicaceae</taxon>
        <taxon>Saliceae</taxon>
        <taxon>Salix</taxon>
    </lineage>
</organism>
<sequence length="161" mass="18676">MGLTNLIITVAGVSAVILLLRSDVKQSAAVFRRNVKHIRHWLEEESSAASKTVNQQVLMDLKQVLDNDFNEPSRHLFVLDNDYNEPVRHLFLTLGWPLFVEAYNIHVLANTENWLLMYVISGLQKRHHQRNWNQRPLTKTFRRRISTSVLSQGYAVVEEIS</sequence>
<dbReference type="PANTHER" id="PTHR35135">
    <property type="entry name" value="OS05G0517800 PROTEIN"/>
    <property type="match status" value="1"/>
</dbReference>
<name>A0A835MJL1_9ROSI</name>
<comment type="caution">
    <text evidence="2">The sequence shown here is derived from an EMBL/GenBank/DDBJ whole genome shotgun (WGS) entry which is preliminary data.</text>
</comment>
<dbReference type="EMBL" id="JADGMS010000016">
    <property type="protein sequence ID" value="KAF9666214.1"/>
    <property type="molecule type" value="Genomic_DNA"/>
</dbReference>